<dbReference type="GO" id="GO:0009411">
    <property type="term" value="P:response to UV"/>
    <property type="evidence" value="ECO:0007669"/>
    <property type="project" value="InterPro"/>
</dbReference>
<proteinExistence type="predicted"/>
<feature type="compositionally biased region" description="Low complexity" evidence="3">
    <location>
        <begin position="1074"/>
        <end position="1084"/>
    </location>
</feature>
<name>A0A0U1M7J6_TALIS</name>
<dbReference type="GO" id="GO:0006289">
    <property type="term" value="P:nucleotide-excision repair"/>
    <property type="evidence" value="ECO:0007669"/>
    <property type="project" value="InterPro"/>
</dbReference>
<dbReference type="GO" id="GO:0043504">
    <property type="term" value="P:mitochondrial DNA repair"/>
    <property type="evidence" value="ECO:0007669"/>
    <property type="project" value="TreeGrafter"/>
</dbReference>
<feature type="region of interest" description="Disordered" evidence="3">
    <location>
        <begin position="1452"/>
        <end position="1477"/>
    </location>
</feature>
<keyword evidence="5" id="KW-0378">Hydrolase</keyword>
<accession>A0A0U1M7J6</accession>
<feature type="region of interest" description="Disordered" evidence="3">
    <location>
        <begin position="26"/>
        <end position="104"/>
    </location>
</feature>
<feature type="region of interest" description="Disordered" evidence="3">
    <location>
        <begin position="1901"/>
        <end position="1998"/>
    </location>
</feature>
<sequence length="2060" mass="229199">MSSPVIPSTGAASGLEQAYLDIGTLHLSPSENTTKHGDGQGFQRNVSVNPLHRLSPSVNTQRTLERRESLLGFSSSDNSQEGSCVSPSDSSQKEHSVSPTSSSQQECSFSLFDSSQKVPYAGTVDAAKSRILSNRYYEEGVRFFTPKEVFFDKKIQALLNPGEVDQVLIKRYRYDLDSSELTIVFMAASPIHDAIISSLIHSYCNILAHNQSLQQLRFWPTRRGRMAPPVPHGSRKITGDHKIPDATITWGSGLQAINSIVLEVGFTESYEDLVYDAHQWLLSTRIQHVNTVLIVKIDENKATRKSDASTERIRSLVTRFGDDRARERYDIEVEHDVLDYETAIQSIQQELHVKDWVGDLRAYAEKWKFEDGKPQRCGNRVEIYPTQENLSIPFIDIIPAQDYARVKDFGDMPHDFQVDMEDYRNVMELEIQRFATDRAVSRIRQEGRGGNDSDYVPDDATLVRVRSTSFLTSASLLLAASSVPRYSHRPVFAAASNSVRARSIGMMGRSATRTAVAQARGVHSSSCKSASPAPVASAGSSLSDLSTVLETPRQGTKKAGSIDPESDEDVPANVDEIQQSLSRPPPVNSDYLPLPWKGRLGYACLNTYLRNANPPVFSSRTCRIASILENRHPLQDPSQPYHATKNRPDRNKPADIAKGQKFVEALGLANARDIVKMLRWNDRYGIKFMRLSSEMFPFASHEVYGYKLEPFASEALAEAGRVAAELGHRLTMHPGQFTQLGSPRKEVTINSIRDLEFHSELLTLLKLPPQQNRDAVMILHMGGVFGDKAATLDRFRENYRTLSQDIKNRLVLENDDVSWSVHDLLPICEELNIPLVLDFHHHNIVFDEDKMREGTQDIMQLFDRIRATWTRKGITQKMHYSEPTPEAITPRQRRKHNPRVANLPPCDPTMDLMIEAKDKEQAVFELMRKYQLPGHDRIANVVPHVREDENKTWRPPKRTKKSSPYVNLSDLEPPPSVDPGEFGMGGPEGRVYWPPGHEEWLRPKKRVVSRKKSATAAESGDAVASAAKIKASPKKARSKANGTATAEGKETPKRRKRKPSKVSVTSSSDEKELSSSPSELQASSTVKTAPARRANNTKNTGAQTSLPRALATDSLARPPTTNTEPTRPTLAEPQGELGVSNPSCFIPATQNSSSIPGSAVDVSTRDSVPFPPSSAGTAVSGDCLEAASEEAEKENPAGKTTTKADIISSQRRSLTSSRPAVPAFAGLESTSRKKPSSATTRRPSIARRRYGEGLGGADDSGREYGSRRQKVFGYLKAANDLRQAYTSSIQQKWQNSYDENGVDAPGAFPDADIARSGDEEMVIFPSYARRHVKRTRNAPTEPQSMPGTHEDIDRPSSPGDMNYWKQEWEKYEDDKAIVDIDVRGWLYVPQRGAMNRKHRLLIALARKLSGIPAPTASSSSPIQQNLAKREDEDVNREAQSIINKGEHDADIAWRSNVSGDGSDSEAPGKLSRVSTSSLQNKDNLSVANARLMERLRPFMNNPTVGGAVTLFFFNNEESQSRTTLTDDSGHFNIRTALEFVPTHVRILASESLSVTEEIRIIEPTGVSLISDVDDTIKHSAIASGAKEIFRNTFVRELDELTIDGVREWYTKLADMGVNMHYVSNSPWQIYPLLKTYFKLAGLPHGSFHLKQYSGMLQGIFEPTAERKRVSLEKIMRDFPERKFILVGDSGEADLEVYTEVVQQNPGRVLGVFIRDVTTTEKKDFFDQSFDQSRSNYTRSSPSVMNDNSDSFANRPALPPRQPSAATSSRTEDLISFDDSSSDNEALEAAFKKPPVKPSKPSALRTENTVPTVAASSEKKPETIRRKPAPPLPDKPRRLSAPQRESQKENTSQEKPPPLPQRKPTANDTYTNTVKNMAVNAYNNMPSTRDTMDALSNMSLKDVVSTSSQDAASTTTASKRGTPPPPPPPRRTMTSTPSNDRKNTNTPPKLPSRQNTPIPLSNISSSLRLNNNTSTTNPDSYYDSGLAYNNNAEDAPPQPLLNKREELWKRRWERAQQILSDQGVLLGSWRVGSDAQDITTWLVEDSLRKMKEKQEYVDGKM</sequence>
<protein>
    <submittedName>
        <fullName evidence="5">UV DNA damage endonuclease</fullName>
    </submittedName>
</protein>
<dbReference type="STRING" id="28573.A0A0U1M7J6"/>
<feature type="compositionally biased region" description="Polar residues" evidence="3">
    <location>
        <begin position="1804"/>
        <end position="1814"/>
    </location>
</feature>
<feature type="compositionally biased region" description="Low complexity" evidence="3">
    <location>
        <begin position="1904"/>
        <end position="1917"/>
    </location>
</feature>
<dbReference type="NCBIfam" id="TIGR00629">
    <property type="entry name" value="uvde"/>
    <property type="match status" value="1"/>
</dbReference>
<dbReference type="Proteomes" id="UP000054383">
    <property type="component" value="Unassembled WGS sequence"/>
</dbReference>
<organism evidence="5 6">
    <name type="scientific">Talaromyces islandicus</name>
    <name type="common">Penicillium islandicum</name>
    <dbReference type="NCBI Taxonomy" id="28573"/>
    <lineage>
        <taxon>Eukaryota</taxon>
        <taxon>Fungi</taxon>
        <taxon>Dikarya</taxon>
        <taxon>Ascomycota</taxon>
        <taxon>Pezizomycotina</taxon>
        <taxon>Eurotiomycetes</taxon>
        <taxon>Eurotiomycetidae</taxon>
        <taxon>Eurotiales</taxon>
        <taxon>Trichocomaceae</taxon>
        <taxon>Talaromyces</taxon>
        <taxon>Talaromyces sect. Islandici</taxon>
    </lineage>
</organism>
<dbReference type="GO" id="GO:0008195">
    <property type="term" value="F:phosphatidate phosphatase activity"/>
    <property type="evidence" value="ECO:0007669"/>
    <property type="project" value="InterPro"/>
</dbReference>
<feature type="region of interest" description="Disordered" evidence="3">
    <location>
        <begin position="1011"/>
        <end position="1265"/>
    </location>
</feature>
<feature type="compositionally biased region" description="Low complexity" evidence="3">
    <location>
        <begin position="524"/>
        <end position="543"/>
    </location>
</feature>
<keyword evidence="2" id="KW-0234">DNA repair</keyword>
<evidence type="ECO:0000256" key="3">
    <source>
        <dbReference type="SAM" id="MobiDB-lite"/>
    </source>
</evidence>
<feature type="compositionally biased region" description="Polar residues" evidence="3">
    <location>
        <begin position="1337"/>
        <end position="1346"/>
    </location>
</feature>
<keyword evidence="1" id="KW-0227">DNA damage</keyword>
<feature type="compositionally biased region" description="Polar residues" evidence="3">
    <location>
        <begin position="1198"/>
        <end position="1218"/>
    </location>
</feature>
<dbReference type="EMBL" id="CVMT01000010">
    <property type="protein sequence ID" value="CRG91583.1"/>
    <property type="molecule type" value="Genomic_DNA"/>
</dbReference>
<dbReference type="Gene3D" id="3.20.20.150">
    <property type="entry name" value="Divalent-metal-dependent TIM barrel enzymes"/>
    <property type="match status" value="1"/>
</dbReference>
<keyword evidence="6" id="KW-1185">Reference proteome</keyword>
<evidence type="ECO:0000256" key="1">
    <source>
        <dbReference type="ARBA" id="ARBA00022763"/>
    </source>
</evidence>
<evidence type="ECO:0000313" key="5">
    <source>
        <dbReference type="EMBL" id="CRG91583.1"/>
    </source>
</evidence>
<dbReference type="PANTHER" id="PTHR31290:SF5">
    <property type="entry name" value="UV-DAMAGE ENDONUCLEASE"/>
    <property type="match status" value="1"/>
</dbReference>
<feature type="compositionally biased region" description="Polar residues" evidence="3">
    <location>
        <begin position="1140"/>
        <end position="1156"/>
    </location>
</feature>
<evidence type="ECO:0000313" key="6">
    <source>
        <dbReference type="Proteomes" id="UP000054383"/>
    </source>
</evidence>
<feature type="region of interest" description="Disordered" evidence="3">
    <location>
        <begin position="1731"/>
        <end position="1870"/>
    </location>
</feature>
<gene>
    <name evidence="5" type="ORF">PISL3812_08633</name>
</gene>
<dbReference type="PANTHER" id="PTHR31290">
    <property type="entry name" value="UV-DAMAGE ENDONUCLEASE"/>
    <property type="match status" value="1"/>
</dbReference>
<feature type="compositionally biased region" description="Low complexity" evidence="3">
    <location>
        <begin position="1117"/>
        <end position="1129"/>
    </location>
</feature>
<dbReference type="OMA" id="PGTHEDI"/>
<feature type="compositionally biased region" description="Polar residues" evidence="3">
    <location>
        <begin position="1731"/>
        <end position="1751"/>
    </location>
</feature>
<feature type="compositionally biased region" description="Polar residues" evidence="3">
    <location>
        <begin position="1094"/>
        <end position="1106"/>
    </location>
</feature>
<dbReference type="InterPro" id="IPR004601">
    <property type="entry name" value="UvdE"/>
</dbReference>
<feature type="compositionally biased region" description="Low complexity" evidence="3">
    <location>
        <begin position="1954"/>
        <end position="1977"/>
    </location>
</feature>
<evidence type="ECO:0000256" key="2">
    <source>
        <dbReference type="ARBA" id="ARBA00023204"/>
    </source>
</evidence>
<feature type="domain" description="Phosphatidate phosphatase APP1 catalytic" evidence="4">
    <location>
        <begin position="1566"/>
        <end position="1715"/>
    </location>
</feature>
<keyword evidence="5" id="KW-0255">Endonuclease</keyword>
<dbReference type="OrthoDB" id="2117591at2759"/>
<feature type="region of interest" description="Disordered" evidence="3">
    <location>
        <begin position="1334"/>
        <end position="1358"/>
    </location>
</feature>
<dbReference type="GO" id="GO:0005739">
    <property type="term" value="C:mitochondrion"/>
    <property type="evidence" value="ECO:0007669"/>
    <property type="project" value="TreeGrafter"/>
</dbReference>
<feature type="region of interest" description="Disordered" evidence="3">
    <location>
        <begin position="633"/>
        <end position="653"/>
    </location>
</feature>
<feature type="region of interest" description="Disordered" evidence="3">
    <location>
        <begin position="885"/>
        <end position="908"/>
    </location>
</feature>
<feature type="compositionally biased region" description="Low complexity" evidence="3">
    <location>
        <begin position="1014"/>
        <end position="1030"/>
    </location>
</feature>
<dbReference type="InterPro" id="IPR019236">
    <property type="entry name" value="APP1_cat"/>
</dbReference>
<dbReference type="Pfam" id="PF09949">
    <property type="entry name" value="APP1_cat"/>
    <property type="match status" value="1"/>
</dbReference>
<dbReference type="Pfam" id="PF03851">
    <property type="entry name" value="UvdE"/>
    <property type="match status" value="1"/>
</dbReference>
<feature type="region of interest" description="Disordered" evidence="3">
    <location>
        <begin position="948"/>
        <end position="985"/>
    </location>
</feature>
<feature type="region of interest" description="Disordered" evidence="3">
    <location>
        <begin position="1412"/>
        <end position="1433"/>
    </location>
</feature>
<feature type="region of interest" description="Disordered" evidence="3">
    <location>
        <begin position="523"/>
        <end position="569"/>
    </location>
</feature>
<evidence type="ECO:0000259" key="4">
    <source>
        <dbReference type="Pfam" id="PF09949"/>
    </source>
</evidence>
<dbReference type="GO" id="GO:0004519">
    <property type="term" value="F:endonuclease activity"/>
    <property type="evidence" value="ECO:0007669"/>
    <property type="project" value="UniProtKB-KW"/>
</dbReference>
<feature type="compositionally biased region" description="Polar residues" evidence="3">
    <location>
        <begin position="72"/>
        <end position="90"/>
    </location>
</feature>
<dbReference type="GO" id="GO:0005634">
    <property type="term" value="C:nucleus"/>
    <property type="evidence" value="ECO:0007669"/>
    <property type="project" value="TreeGrafter"/>
</dbReference>
<reference evidence="5 6" key="1">
    <citation type="submission" date="2015-04" db="EMBL/GenBank/DDBJ databases">
        <authorList>
            <person name="Syromyatnikov M.Y."/>
            <person name="Popov V.N."/>
        </authorList>
    </citation>
    <scope>NUCLEOTIDE SEQUENCE [LARGE SCALE GENOMIC DNA]</scope>
    <source>
        <strain evidence="5">WF-38-12</strain>
    </source>
</reference>
<keyword evidence="5" id="KW-0540">Nuclease</keyword>